<comment type="caution">
    <text evidence="1">The sequence shown here is derived from an EMBL/GenBank/DDBJ whole genome shotgun (WGS) entry which is preliminary data.</text>
</comment>
<evidence type="ECO:0000313" key="1">
    <source>
        <dbReference type="EMBL" id="ROR74186.1"/>
    </source>
</evidence>
<dbReference type="Proteomes" id="UP000280668">
    <property type="component" value="Unassembled WGS sequence"/>
</dbReference>
<accession>A0A3N2BG03</accession>
<gene>
    <name evidence="1" type="ORF">EDD31_2587</name>
</gene>
<keyword evidence="2" id="KW-1185">Reference proteome</keyword>
<sequence>MAQARRQGLSRHDLNALVGSRTLVRVVPGVFTTLQLWTAAKPERKHALRSRAVLAHMENRADEPEGPALSHSSAAAVHGLPLLASPRRVHMMRTDGGPPRCRRGFILHQRLEGLRTEKVDGVMCVPPALAAVGVAQVHGLTAGVAALDAVLHQGVATKDEAWRWLRRLGGHRGVRAAEAAVEHSDGRAESPQESRARVLLEQLGYPVEPQPELMTPQGVFVARVDLRLKGGMVVVEVDGLSKYLDDDGKAAARTLRREKDREHAIRDLGYEIVRFDARSLGDVALVRRRIEAATGRARSR</sequence>
<dbReference type="EMBL" id="RKHK01000001">
    <property type="protein sequence ID" value="ROR74186.1"/>
    <property type="molecule type" value="Genomic_DNA"/>
</dbReference>
<dbReference type="AlphaFoldDB" id="A0A3N2BG03"/>
<proteinExistence type="predicted"/>
<reference evidence="1 2" key="1">
    <citation type="submission" date="2018-11" db="EMBL/GenBank/DDBJ databases">
        <title>Sequencing the genomes of 1000 actinobacteria strains.</title>
        <authorList>
            <person name="Klenk H.-P."/>
        </authorList>
    </citation>
    <scope>NUCLEOTIDE SEQUENCE [LARGE SCALE GENOMIC DNA]</scope>
    <source>
        <strain evidence="1 2">DSM 11294</strain>
    </source>
</reference>
<name>A0A3N2BG03_9MICO</name>
<evidence type="ECO:0008006" key="3">
    <source>
        <dbReference type="Google" id="ProtNLM"/>
    </source>
</evidence>
<protein>
    <recommendedName>
        <fullName evidence="3">Very-short-patch-repair endonuclease</fullName>
    </recommendedName>
</protein>
<evidence type="ECO:0000313" key="2">
    <source>
        <dbReference type="Proteomes" id="UP000280668"/>
    </source>
</evidence>
<organism evidence="1 2">
    <name type="scientific">Bogoriella caseilytica</name>
    <dbReference type="NCBI Taxonomy" id="56055"/>
    <lineage>
        <taxon>Bacteria</taxon>
        <taxon>Bacillati</taxon>
        <taxon>Actinomycetota</taxon>
        <taxon>Actinomycetes</taxon>
        <taxon>Micrococcales</taxon>
        <taxon>Bogoriellaceae</taxon>
        <taxon>Bogoriella</taxon>
    </lineage>
</organism>